<name>A0AAU7P0I3_9GAMM</name>
<proteinExistence type="predicted"/>
<organism evidence="1 2">
    <name type="scientific">Methylomarinum roseum</name>
    <dbReference type="NCBI Taxonomy" id="3067653"/>
    <lineage>
        <taxon>Bacteria</taxon>
        <taxon>Pseudomonadati</taxon>
        <taxon>Pseudomonadota</taxon>
        <taxon>Gammaproteobacteria</taxon>
        <taxon>Methylococcales</taxon>
        <taxon>Methylococcaceae</taxon>
        <taxon>Methylomarinum</taxon>
    </lineage>
</organism>
<sequence>MNKIVLHNFAIEVREESGRLIAIMPSLNQARRVANYASSPHGGYNNVFMRPSCRNATHQRFEEWM</sequence>
<geneLocation type="plasmid" evidence="1 2">
    <name>unnamed2</name>
</geneLocation>
<evidence type="ECO:0000313" key="2">
    <source>
        <dbReference type="Proteomes" id="UP001225378"/>
    </source>
</evidence>
<dbReference type="RefSeq" id="WP_349432826.1">
    <property type="nucleotide sequence ID" value="NZ_CP157744.1"/>
</dbReference>
<dbReference type="AlphaFoldDB" id="A0AAU7P0I3"/>
<accession>A0AAU7P0I3</accession>
<dbReference type="KEGG" id="mech:Q9L42_020785"/>
<evidence type="ECO:0000313" key="1">
    <source>
        <dbReference type="EMBL" id="XBS22748.1"/>
    </source>
</evidence>
<keyword evidence="2" id="KW-1185">Reference proteome</keyword>
<reference evidence="1 2" key="1">
    <citation type="journal article" date="2024" name="Microbiology">
        <title>Methylomarinum rosea sp. nov., a novel halophilic methanotrophic bacterium from the hypersaline Lake Elton.</title>
        <authorList>
            <person name="Suleimanov R.Z."/>
            <person name="Oshkin I.Y."/>
            <person name="Danilova O.V."/>
            <person name="Suzina N.E."/>
            <person name="Dedysh S.N."/>
        </authorList>
    </citation>
    <scope>NUCLEOTIDE SEQUENCE [LARGE SCALE GENOMIC DNA]</scope>
    <source>
        <strain evidence="1 2">Ch1-1</strain>
        <plasmid evidence="2">unnamed2</plasmid>
    </source>
</reference>
<dbReference type="EMBL" id="CP157744">
    <property type="protein sequence ID" value="XBS22748.1"/>
    <property type="molecule type" value="Genomic_DNA"/>
</dbReference>
<dbReference type="Proteomes" id="UP001225378">
    <property type="component" value="Plasmid unnamed2"/>
</dbReference>
<gene>
    <name evidence="1" type="ORF">Q9L42_020785</name>
</gene>
<keyword evidence="1" id="KW-0614">Plasmid</keyword>
<protein>
    <submittedName>
        <fullName evidence="1">Uncharacterized protein</fullName>
    </submittedName>
</protein>